<comment type="caution">
    <text evidence="1">The sequence shown here is derived from an EMBL/GenBank/DDBJ whole genome shotgun (WGS) entry which is preliminary data.</text>
</comment>
<dbReference type="EMBL" id="JAZHXI010000010">
    <property type="protein sequence ID" value="KAL2067449.1"/>
    <property type="molecule type" value="Genomic_DNA"/>
</dbReference>
<keyword evidence="2" id="KW-1185">Reference proteome</keyword>
<protein>
    <submittedName>
        <fullName evidence="1">Uncharacterized protein</fullName>
    </submittedName>
</protein>
<sequence>MTKQAHQPQKIGPIQSNATPADPSIKLVRAQAWIATLTWLTTEILGPLGPYPLPHVESLTRDRPACDLIFGTAAALSAGAPCPVLSCPVLSCPVLSCPVLSCPVFQTRNMSRVCCRIDRLVPKTSYQIRLWLLFLVPLSLIG</sequence>
<proteinExistence type="predicted"/>
<name>A0ABR4CBY0_9HELO</name>
<gene>
    <name evidence="1" type="ORF">VTL71DRAFT_1874</name>
</gene>
<reference evidence="1 2" key="1">
    <citation type="journal article" date="2024" name="Commun. Biol.">
        <title>Comparative genomic analysis of thermophilic fungi reveals convergent evolutionary adaptations and gene losses.</title>
        <authorList>
            <person name="Steindorff A.S."/>
            <person name="Aguilar-Pontes M.V."/>
            <person name="Robinson A.J."/>
            <person name="Andreopoulos B."/>
            <person name="LaButti K."/>
            <person name="Kuo A."/>
            <person name="Mondo S."/>
            <person name="Riley R."/>
            <person name="Otillar R."/>
            <person name="Haridas S."/>
            <person name="Lipzen A."/>
            <person name="Grimwood J."/>
            <person name="Schmutz J."/>
            <person name="Clum A."/>
            <person name="Reid I.D."/>
            <person name="Moisan M.C."/>
            <person name="Butler G."/>
            <person name="Nguyen T.T.M."/>
            <person name="Dewar K."/>
            <person name="Conant G."/>
            <person name="Drula E."/>
            <person name="Henrissat B."/>
            <person name="Hansel C."/>
            <person name="Singer S."/>
            <person name="Hutchinson M.I."/>
            <person name="de Vries R.P."/>
            <person name="Natvig D.O."/>
            <person name="Powell A.J."/>
            <person name="Tsang A."/>
            <person name="Grigoriev I.V."/>
        </authorList>
    </citation>
    <scope>NUCLEOTIDE SEQUENCE [LARGE SCALE GENOMIC DNA]</scope>
    <source>
        <strain evidence="1 2">CBS 494.80</strain>
    </source>
</reference>
<dbReference type="Proteomes" id="UP001595075">
    <property type="component" value="Unassembled WGS sequence"/>
</dbReference>
<evidence type="ECO:0000313" key="1">
    <source>
        <dbReference type="EMBL" id="KAL2067449.1"/>
    </source>
</evidence>
<accession>A0ABR4CBY0</accession>
<evidence type="ECO:0000313" key="2">
    <source>
        <dbReference type="Proteomes" id="UP001595075"/>
    </source>
</evidence>
<organism evidence="1 2">
    <name type="scientific">Oculimacula yallundae</name>
    <dbReference type="NCBI Taxonomy" id="86028"/>
    <lineage>
        <taxon>Eukaryota</taxon>
        <taxon>Fungi</taxon>
        <taxon>Dikarya</taxon>
        <taxon>Ascomycota</taxon>
        <taxon>Pezizomycotina</taxon>
        <taxon>Leotiomycetes</taxon>
        <taxon>Helotiales</taxon>
        <taxon>Ploettnerulaceae</taxon>
        <taxon>Oculimacula</taxon>
    </lineage>
</organism>